<dbReference type="Pfam" id="PF13895">
    <property type="entry name" value="Ig_2"/>
    <property type="match status" value="2"/>
</dbReference>
<dbReference type="KEGG" id="caua:113050806"/>
<dbReference type="AlphaFoldDB" id="A0A6P6KFP5"/>
<dbReference type="SMART" id="SM00409">
    <property type="entry name" value="IG"/>
    <property type="match status" value="3"/>
</dbReference>
<gene>
    <name evidence="6" type="primary">LOC113050806</name>
</gene>
<feature type="compositionally biased region" description="Polar residues" evidence="1">
    <location>
        <begin position="281"/>
        <end position="303"/>
    </location>
</feature>
<dbReference type="PANTHER" id="PTHR46013">
    <property type="entry name" value="VASCULAR CELL ADHESION MOLECULE 1"/>
    <property type="match status" value="1"/>
</dbReference>
<dbReference type="PROSITE" id="PS50835">
    <property type="entry name" value="IG_LIKE"/>
    <property type="match status" value="2"/>
</dbReference>
<dbReference type="InterPro" id="IPR003599">
    <property type="entry name" value="Ig_sub"/>
</dbReference>
<keyword evidence="3" id="KW-0732">Signal</keyword>
<evidence type="ECO:0000256" key="3">
    <source>
        <dbReference type="SAM" id="SignalP"/>
    </source>
</evidence>
<feature type="chain" id="PRO_5028204401" evidence="3">
    <location>
        <begin position="18"/>
        <end position="449"/>
    </location>
</feature>
<proteinExistence type="predicted"/>
<name>A0A6P6KFP5_CARAU</name>
<feature type="signal peptide" evidence="3">
    <location>
        <begin position="1"/>
        <end position="17"/>
    </location>
</feature>
<accession>A0A6P6KFP5</accession>
<sequence length="449" mass="49145">MFCLFSLVSLLVIPVHCSKGWDIKYSSMTKCALKGSTITLSGSYKHPDHLKVIEIFWTVNPSKGNSINLMNHTDYRDRVQFFPGKEGLFFLKLSNVTHEDKGMYCLRILTGVGDQNYLGYPGPELNVTDLRVEIPAEIIEGASPVLFCKTTCYLSDKTDFTWYKNGKRLSDSIVLDQLLLSSVSRDDTGNYSCAPRDQKHLSSPAVTLSVRYPPKSVSVSISPSGVIVEGDSVTLICSSDSNPPALIFRWFKEKQSSSVGSGQSFIISSFNSSHSGRYSCEAQNQHGSQRSDSVSVTSAGGQNTPQSAHVLSAAAGICAALICICIVIVVIKVIRKTGDSGVRGGISRQESNSTAVTDQMTTHPSEAADPYDFMYASISHKKPRKHQRAEDEDEVQYASVQHHRNTRNVTAEDRCQYGDVRDHRPAVSAGLNAESADDFSVIYSSVKVA</sequence>
<feature type="region of interest" description="Disordered" evidence="1">
    <location>
        <begin position="278"/>
        <end position="303"/>
    </location>
</feature>
<dbReference type="Proteomes" id="UP000515129">
    <property type="component" value="Chromosome 1"/>
</dbReference>
<feature type="domain" description="Ig-like" evidence="4">
    <location>
        <begin position="214"/>
        <end position="297"/>
    </location>
</feature>
<dbReference type="GeneID" id="113050806"/>
<dbReference type="Gene3D" id="2.60.40.10">
    <property type="entry name" value="Immunoglobulins"/>
    <property type="match status" value="3"/>
</dbReference>
<keyword evidence="5" id="KW-1185">Reference proteome</keyword>
<feature type="transmembrane region" description="Helical" evidence="2">
    <location>
        <begin position="310"/>
        <end position="334"/>
    </location>
</feature>
<dbReference type="InterPro" id="IPR013783">
    <property type="entry name" value="Ig-like_fold"/>
</dbReference>
<evidence type="ECO:0000256" key="1">
    <source>
        <dbReference type="SAM" id="MobiDB-lite"/>
    </source>
</evidence>
<dbReference type="OrthoDB" id="9448246at2759"/>
<dbReference type="InterPro" id="IPR003598">
    <property type="entry name" value="Ig_sub2"/>
</dbReference>
<protein>
    <submittedName>
        <fullName evidence="6">B-cell receptor CD22</fullName>
    </submittedName>
</protein>
<dbReference type="SMART" id="SM00408">
    <property type="entry name" value="IGc2"/>
    <property type="match status" value="2"/>
</dbReference>
<dbReference type="PANTHER" id="PTHR46013:SF4">
    <property type="entry name" value="B-CELL RECEPTOR CD22-RELATED"/>
    <property type="match status" value="1"/>
</dbReference>
<feature type="region of interest" description="Disordered" evidence="1">
    <location>
        <begin position="340"/>
        <end position="369"/>
    </location>
</feature>
<dbReference type="InterPro" id="IPR007110">
    <property type="entry name" value="Ig-like_dom"/>
</dbReference>
<evidence type="ECO:0000256" key="2">
    <source>
        <dbReference type="SAM" id="Phobius"/>
    </source>
</evidence>
<organism evidence="5 6">
    <name type="scientific">Carassius auratus</name>
    <name type="common">Goldfish</name>
    <dbReference type="NCBI Taxonomy" id="7957"/>
    <lineage>
        <taxon>Eukaryota</taxon>
        <taxon>Metazoa</taxon>
        <taxon>Chordata</taxon>
        <taxon>Craniata</taxon>
        <taxon>Vertebrata</taxon>
        <taxon>Euteleostomi</taxon>
        <taxon>Actinopterygii</taxon>
        <taxon>Neopterygii</taxon>
        <taxon>Teleostei</taxon>
        <taxon>Ostariophysi</taxon>
        <taxon>Cypriniformes</taxon>
        <taxon>Cyprinidae</taxon>
        <taxon>Cyprininae</taxon>
        <taxon>Carassius</taxon>
    </lineage>
</organism>
<keyword evidence="2" id="KW-0812">Transmembrane</keyword>
<keyword evidence="6" id="KW-0675">Receptor</keyword>
<dbReference type="SUPFAM" id="SSF48726">
    <property type="entry name" value="Immunoglobulin"/>
    <property type="match status" value="3"/>
</dbReference>
<feature type="region of interest" description="Disordered" evidence="1">
    <location>
        <begin position="382"/>
        <end position="414"/>
    </location>
</feature>
<feature type="compositionally biased region" description="Polar residues" evidence="1">
    <location>
        <begin position="348"/>
        <end position="364"/>
    </location>
</feature>
<keyword evidence="2" id="KW-1133">Transmembrane helix</keyword>
<dbReference type="RefSeq" id="XP_026069952.1">
    <property type="nucleotide sequence ID" value="XM_026214167.1"/>
</dbReference>
<reference evidence="6" key="1">
    <citation type="submission" date="2025-08" db="UniProtKB">
        <authorList>
            <consortium name="RefSeq"/>
        </authorList>
    </citation>
    <scope>IDENTIFICATION</scope>
    <source>
        <strain evidence="6">Wakin</strain>
        <tissue evidence="6">Muscle</tissue>
    </source>
</reference>
<evidence type="ECO:0000313" key="6">
    <source>
        <dbReference type="RefSeq" id="XP_026069952.1"/>
    </source>
</evidence>
<evidence type="ECO:0000313" key="5">
    <source>
        <dbReference type="Proteomes" id="UP000515129"/>
    </source>
</evidence>
<feature type="domain" description="Ig-like" evidence="4">
    <location>
        <begin position="123"/>
        <end position="209"/>
    </location>
</feature>
<evidence type="ECO:0000259" key="4">
    <source>
        <dbReference type="PROSITE" id="PS50835"/>
    </source>
</evidence>
<dbReference type="InterPro" id="IPR036179">
    <property type="entry name" value="Ig-like_dom_sf"/>
</dbReference>
<keyword evidence="2" id="KW-0472">Membrane</keyword>